<evidence type="ECO:0000256" key="3">
    <source>
        <dbReference type="ARBA" id="ARBA00022833"/>
    </source>
</evidence>
<feature type="domain" description="CENP-V/GFA" evidence="5">
    <location>
        <begin position="33"/>
        <end position="141"/>
    </location>
</feature>
<proteinExistence type="inferred from homology"/>
<dbReference type="EMBL" id="NVVJ01000067">
    <property type="protein sequence ID" value="PCJ22027.1"/>
    <property type="molecule type" value="Genomic_DNA"/>
</dbReference>
<dbReference type="Pfam" id="PF04828">
    <property type="entry name" value="GFA"/>
    <property type="match status" value="1"/>
</dbReference>
<sequence length="152" mass="17422">MEQIKQRIDNYFLSKKHATLFKPCKDTLESKAMQGGCFCGNIRYEIGDGEYLVANCHCTMCRKTSAAPFVTWVVVPTESFRYIQGSAKLLQSSDKGRRYFCEECGTPLVFLAEERPTVIDITTGSLDDPERYIPTKDVHEESRLKWLHLNND</sequence>
<keyword evidence="2" id="KW-0479">Metal-binding</keyword>
<dbReference type="PANTHER" id="PTHR33337:SF40">
    <property type="entry name" value="CENP-V_GFA DOMAIN-CONTAINING PROTEIN-RELATED"/>
    <property type="match status" value="1"/>
</dbReference>
<dbReference type="Gene3D" id="3.90.1590.10">
    <property type="entry name" value="glutathione-dependent formaldehyde- activating enzyme (gfa)"/>
    <property type="match status" value="1"/>
</dbReference>
<dbReference type="InterPro" id="IPR006913">
    <property type="entry name" value="CENP-V/GFA"/>
</dbReference>
<dbReference type="GO" id="GO:0046872">
    <property type="term" value="F:metal ion binding"/>
    <property type="evidence" value="ECO:0007669"/>
    <property type="project" value="UniProtKB-KW"/>
</dbReference>
<evidence type="ECO:0000259" key="5">
    <source>
        <dbReference type="PROSITE" id="PS51891"/>
    </source>
</evidence>
<dbReference type="Proteomes" id="UP000218327">
    <property type="component" value="Unassembled WGS sequence"/>
</dbReference>
<dbReference type="PROSITE" id="PS51891">
    <property type="entry name" value="CENP_V_GFA"/>
    <property type="match status" value="1"/>
</dbReference>
<dbReference type="AlphaFoldDB" id="A0A2A5ARX3"/>
<keyword evidence="3" id="KW-0862">Zinc</keyword>
<evidence type="ECO:0000256" key="1">
    <source>
        <dbReference type="ARBA" id="ARBA00005495"/>
    </source>
</evidence>
<dbReference type="PANTHER" id="PTHR33337">
    <property type="entry name" value="GFA DOMAIN-CONTAINING PROTEIN"/>
    <property type="match status" value="1"/>
</dbReference>
<comment type="similarity">
    <text evidence="1">Belongs to the Gfa family.</text>
</comment>
<keyword evidence="4" id="KW-0456">Lyase</keyword>
<evidence type="ECO:0000256" key="4">
    <source>
        <dbReference type="ARBA" id="ARBA00023239"/>
    </source>
</evidence>
<dbReference type="GO" id="GO:0016846">
    <property type="term" value="F:carbon-sulfur lyase activity"/>
    <property type="evidence" value="ECO:0007669"/>
    <property type="project" value="InterPro"/>
</dbReference>
<evidence type="ECO:0000313" key="7">
    <source>
        <dbReference type="Proteomes" id="UP000218327"/>
    </source>
</evidence>
<evidence type="ECO:0000256" key="2">
    <source>
        <dbReference type="ARBA" id="ARBA00022723"/>
    </source>
</evidence>
<dbReference type="InterPro" id="IPR011057">
    <property type="entry name" value="Mss4-like_sf"/>
</dbReference>
<name>A0A2A5ARX3_9GAMM</name>
<dbReference type="SUPFAM" id="SSF51316">
    <property type="entry name" value="Mss4-like"/>
    <property type="match status" value="1"/>
</dbReference>
<protein>
    <submittedName>
        <fullName evidence="6">Aldehyde-activating protein</fullName>
    </submittedName>
</protein>
<accession>A0A2A5ARX3</accession>
<gene>
    <name evidence="6" type="ORF">COA96_14955</name>
</gene>
<comment type="caution">
    <text evidence="6">The sequence shown here is derived from an EMBL/GenBank/DDBJ whole genome shotgun (WGS) entry which is preliminary data.</text>
</comment>
<reference evidence="7" key="1">
    <citation type="submission" date="2017-08" db="EMBL/GenBank/DDBJ databases">
        <title>A dynamic microbial community with high functional redundancy inhabits the cold, oxic subseafloor aquifer.</title>
        <authorList>
            <person name="Tully B.J."/>
            <person name="Wheat C.G."/>
            <person name="Glazer B.T."/>
            <person name="Huber J.A."/>
        </authorList>
    </citation>
    <scope>NUCLEOTIDE SEQUENCE [LARGE SCALE GENOMIC DNA]</scope>
</reference>
<organism evidence="6 7">
    <name type="scientific">SAR86 cluster bacterium</name>
    <dbReference type="NCBI Taxonomy" id="2030880"/>
    <lineage>
        <taxon>Bacteria</taxon>
        <taxon>Pseudomonadati</taxon>
        <taxon>Pseudomonadota</taxon>
        <taxon>Gammaproteobacteria</taxon>
        <taxon>SAR86 cluster</taxon>
    </lineage>
</organism>
<evidence type="ECO:0000313" key="6">
    <source>
        <dbReference type="EMBL" id="PCJ22027.1"/>
    </source>
</evidence>